<dbReference type="EMBL" id="CAJMWT010002836">
    <property type="protein sequence ID" value="CAE6455944.1"/>
    <property type="molecule type" value="Genomic_DNA"/>
</dbReference>
<evidence type="ECO:0000256" key="6">
    <source>
        <dbReference type="RuleBase" id="RU361161"/>
    </source>
</evidence>
<evidence type="ECO:0000256" key="1">
    <source>
        <dbReference type="ARBA" id="ARBA00000448"/>
    </source>
</evidence>
<dbReference type="UniPathway" id="UPA00696"/>
<feature type="domain" description="Fibronectin type III-like" evidence="7">
    <location>
        <begin position="503"/>
        <end position="582"/>
    </location>
</feature>
<dbReference type="Pfam" id="PF00933">
    <property type="entry name" value="Glyco_hydro_3"/>
    <property type="match status" value="2"/>
</dbReference>
<dbReference type="GO" id="GO:0030245">
    <property type="term" value="P:cellulose catabolic process"/>
    <property type="evidence" value="ECO:0007669"/>
    <property type="project" value="UniProtKB-UniPathway"/>
</dbReference>
<dbReference type="InterPro" id="IPR013783">
    <property type="entry name" value="Ig-like_fold"/>
</dbReference>
<dbReference type="EC" id="3.2.1.21" evidence="3 6"/>
<proteinExistence type="inferred from homology"/>
<dbReference type="GO" id="GO:0008422">
    <property type="term" value="F:beta-glucosidase activity"/>
    <property type="evidence" value="ECO:0007669"/>
    <property type="project" value="UniProtKB-EC"/>
</dbReference>
<dbReference type="Proteomes" id="UP000663843">
    <property type="component" value="Unassembled WGS sequence"/>
</dbReference>
<accession>A0A8H3BF55</accession>
<dbReference type="InterPro" id="IPR019800">
    <property type="entry name" value="Glyco_hydro_3_AS"/>
</dbReference>
<evidence type="ECO:0000256" key="4">
    <source>
        <dbReference type="ARBA" id="ARBA00022801"/>
    </source>
</evidence>
<comment type="caution">
    <text evidence="8">The sequence shown here is derived from an EMBL/GenBank/DDBJ whole genome shotgun (WGS) entry which is preliminary data.</text>
</comment>
<protein>
    <recommendedName>
        <fullName evidence="3 6">beta-glucosidase</fullName>
        <ecNumber evidence="3 6">3.2.1.21</ecNumber>
    </recommendedName>
</protein>
<comment type="pathway">
    <text evidence="6">Glycan metabolism; cellulose degradation.</text>
</comment>
<dbReference type="InterPro" id="IPR017853">
    <property type="entry name" value="GH"/>
</dbReference>
<dbReference type="Pfam" id="PF01915">
    <property type="entry name" value="Glyco_hydro_3_C"/>
    <property type="match status" value="2"/>
</dbReference>
<evidence type="ECO:0000259" key="7">
    <source>
        <dbReference type="SMART" id="SM01217"/>
    </source>
</evidence>
<keyword evidence="5 6" id="KW-0326">Glycosidase</keyword>
<dbReference type="PRINTS" id="PR00133">
    <property type="entry name" value="GLHYDRLASE3"/>
</dbReference>
<dbReference type="InterPro" id="IPR026891">
    <property type="entry name" value="Fn3-like"/>
</dbReference>
<dbReference type="Pfam" id="PF07691">
    <property type="entry name" value="PA14"/>
    <property type="match status" value="1"/>
</dbReference>
<dbReference type="PANTHER" id="PTHR42715:SF27">
    <property type="entry name" value="BETA-GLUCOSIDASE-RELATED"/>
    <property type="match status" value="1"/>
</dbReference>
<comment type="catalytic activity">
    <reaction evidence="1 6">
        <text>Hydrolysis of terminal, non-reducing beta-D-glucosyl residues with release of beta-D-glucose.</text>
        <dbReference type="EC" id="3.2.1.21"/>
    </reaction>
</comment>
<dbReference type="Pfam" id="PF14310">
    <property type="entry name" value="Fn3-like"/>
    <property type="match status" value="1"/>
</dbReference>
<evidence type="ECO:0000256" key="3">
    <source>
        <dbReference type="ARBA" id="ARBA00012744"/>
    </source>
</evidence>
<dbReference type="InterPro" id="IPR050288">
    <property type="entry name" value="Cellulose_deg_GH3"/>
</dbReference>
<dbReference type="InterPro" id="IPR001764">
    <property type="entry name" value="Glyco_hydro_3_N"/>
</dbReference>
<evidence type="ECO:0000313" key="8">
    <source>
        <dbReference type="EMBL" id="CAE6455944.1"/>
    </source>
</evidence>
<gene>
    <name evidence="8" type="ORF">RDB_LOCUS91575</name>
</gene>
<dbReference type="Gene3D" id="2.60.120.260">
    <property type="entry name" value="Galactose-binding domain-like"/>
    <property type="match status" value="1"/>
</dbReference>
<name>A0A8H3BF55_9AGAM</name>
<evidence type="ECO:0000256" key="5">
    <source>
        <dbReference type="ARBA" id="ARBA00023295"/>
    </source>
</evidence>
<dbReference type="Gene3D" id="3.20.20.300">
    <property type="entry name" value="Glycoside hydrolase, family 3, N-terminal domain"/>
    <property type="match status" value="3"/>
</dbReference>
<dbReference type="InterPro" id="IPR036962">
    <property type="entry name" value="Glyco_hydro_3_N_sf"/>
</dbReference>
<organism evidence="8 9">
    <name type="scientific">Rhizoctonia solani</name>
    <dbReference type="NCBI Taxonomy" id="456999"/>
    <lineage>
        <taxon>Eukaryota</taxon>
        <taxon>Fungi</taxon>
        <taxon>Dikarya</taxon>
        <taxon>Basidiomycota</taxon>
        <taxon>Agaricomycotina</taxon>
        <taxon>Agaricomycetes</taxon>
        <taxon>Cantharellales</taxon>
        <taxon>Ceratobasidiaceae</taxon>
        <taxon>Rhizoctonia</taxon>
    </lineage>
</organism>
<keyword evidence="6" id="KW-0624">Polysaccharide degradation</keyword>
<sequence length="1002" mass="108863">MVGIFTLGSDPVDPTHPASLLDTILRKQWGWDGMIMSDWFGTYSADTSVKAGLDLEMPGPPIWRGSALQRCVVSQKIRVAEIDDRVRQVLKLINKVSVSGIPEDAEESGNPTEETVHLLREAAASANVLLKNDSGLLPLNSPKLKSIAVIGPNADAPVYSGGGSTSLRPFKHTTALEGIRSVLEYSDQNVKVHFAMGALAHKEAPLLGARQLKTKDGKPGMDIEWFHEDPLENPGIHEFGAAADGLVDVYVDGKKVVDNSTNPTPGHLFFGAASNEKLGMIDLEAGKPVTVVVQYASPLMAQSRGYPASEYSSFPGYRGVCRFGGGPAFTVEDGIQEAVRVARSYWESESYDRADLSLPGATNELVSAALEANKQTIVIVISGTPVAMPWAATASTIVQSFYGGGESGNGLADILFGRFLFKLIPSQKEEDTPSYLNFPGQNGKVHHAEGVFVGYRHYLTLKKEVLYTRFKYLDISLSGKIGPDSQVEVSITIKNLGQVSGREVVQIYVRDVISRLDRPVRELKGFGKSKLVAPGGTDQVNVTLDRYAFAYFDDWAGPDGRDGHGRWVAEAGEFEIIAASSSADGELTDGPNGARGTKFFEGVPAACFPGATGLAASWDVEYLRSVGKTIALDCKDKGAHVLLGPTVNIQRSPLGGRGFESYSEDPLLSGNLAQAFVNGLQSEGVAATIKHFVANDSEFERMSISSEVSTRALREIYLRPFELVCRDSKTPAWAVMTAYNRVNGLHASENKHLLDTILRKQWGWEGLIMSDWFGTSSVDASIKAGLDLEMPGPAVWRGDALQRYLALLNTRKVLRLINKVAASEIPEDAEETGNPTEEIVEKLRESARNANVLLKNDDSILPLKPSELRSIAVIGPNADAPVFSGGGSANLRPYQHTTVLEGIQNTLKETGRDVKLEHVIGALSHKLVPLLGVKQLITKEGNPGFDIEWFHEDPTKNPDAERVHYTHGTHSSMWFIDNLPDYLNPRCWATITATYTSEFSGK</sequence>
<dbReference type="AlphaFoldDB" id="A0A8H3BF55"/>
<dbReference type="SMART" id="SM01217">
    <property type="entry name" value="Fn3_like"/>
    <property type="match status" value="1"/>
</dbReference>
<dbReference type="InterPro" id="IPR002772">
    <property type="entry name" value="Glyco_hydro_3_C"/>
</dbReference>
<dbReference type="InterPro" id="IPR036881">
    <property type="entry name" value="Glyco_hydro_3_C_sf"/>
</dbReference>
<reference evidence="8" key="1">
    <citation type="submission" date="2021-01" db="EMBL/GenBank/DDBJ databases">
        <authorList>
            <person name="Kaushik A."/>
        </authorList>
    </citation>
    <scope>NUCLEOTIDE SEQUENCE</scope>
    <source>
        <strain evidence="8">AG2-2IIIB</strain>
    </source>
</reference>
<evidence type="ECO:0000256" key="2">
    <source>
        <dbReference type="ARBA" id="ARBA00005336"/>
    </source>
</evidence>
<keyword evidence="6" id="KW-0119">Carbohydrate metabolism</keyword>
<dbReference type="PROSITE" id="PS00775">
    <property type="entry name" value="GLYCOSYL_HYDROL_F3"/>
    <property type="match status" value="2"/>
</dbReference>
<evidence type="ECO:0000313" key="9">
    <source>
        <dbReference type="Proteomes" id="UP000663843"/>
    </source>
</evidence>
<dbReference type="Gene3D" id="2.60.40.10">
    <property type="entry name" value="Immunoglobulins"/>
    <property type="match status" value="1"/>
</dbReference>
<dbReference type="Gene3D" id="3.40.50.1700">
    <property type="entry name" value="Glycoside hydrolase family 3 C-terminal domain"/>
    <property type="match status" value="3"/>
</dbReference>
<dbReference type="SUPFAM" id="SSF51445">
    <property type="entry name" value="(Trans)glycosidases"/>
    <property type="match status" value="2"/>
</dbReference>
<dbReference type="InterPro" id="IPR011658">
    <property type="entry name" value="PA14_dom"/>
</dbReference>
<comment type="similarity">
    <text evidence="2 6">Belongs to the glycosyl hydrolase 3 family.</text>
</comment>
<keyword evidence="4 6" id="KW-0378">Hydrolase</keyword>
<feature type="non-terminal residue" evidence="8">
    <location>
        <position position="1"/>
    </location>
</feature>
<dbReference type="PANTHER" id="PTHR42715">
    <property type="entry name" value="BETA-GLUCOSIDASE"/>
    <property type="match status" value="1"/>
</dbReference>
<dbReference type="SUPFAM" id="SSF52279">
    <property type="entry name" value="Beta-D-glucan exohydrolase, C-terminal domain"/>
    <property type="match status" value="2"/>
</dbReference>